<organism evidence="2 3">
    <name type="scientific">Spirosoma linguale (strain ATCC 33905 / DSM 74 / LMG 10896 / Claus 1)</name>
    <dbReference type="NCBI Taxonomy" id="504472"/>
    <lineage>
        <taxon>Bacteria</taxon>
        <taxon>Pseudomonadati</taxon>
        <taxon>Bacteroidota</taxon>
        <taxon>Cytophagia</taxon>
        <taxon>Cytophagales</taxon>
        <taxon>Cytophagaceae</taxon>
        <taxon>Spirosoma</taxon>
    </lineage>
</organism>
<evidence type="ECO:0000256" key="1">
    <source>
        <dbReference type="SAM" id="SignalP"/>
    </source>
</evidence>
<reference evidence="2 3" key="1">
    <citation type="journal article" date="2010" name="Stand. Genomic Sci.">
        <title>Complete genome sequence of Spirosoma linguale type strain (1).</title>
        <authorList>
            <person name="Lail K."/>
            <person name="Sikorski J."/>
            <person name="Saunders E."/>
            <person name="Lapidus A."/>
            <person name="Glavina Del Rio T."/>
            <person name="Copeland A."/>
            <person name="Tice H."/>
            <person name="Cheng J.-F."/>
            <person name="Lucas S."/>
            <person name="Nolan M."/>
            <person name="Bruce D."/>
            <person name="Goodwin L."/>
            <person name="Pitluck S."/>
            <person name="Ivanova N."/>
            <person name="Mavromatis K."/>
            <person name="Ovchinnikova G."/>
            <person name="Pati A."/>
            <person name="Chen A."/>
            <person name="Palaniappan K."/>
            <person name="Land M."/>
            <person name="Hauser L."/>
            <person name="Chang Y.-J."/>
            <person name="Jeffries C.D."/>
            <person name="Chain P."/>
            <person name="Brettin T."/>
            <person name="Detter J.C."/>
            <person name="Schuetze A."/>
            <person name="Rohde M."/>
            <person name="Tindall B.J."/>
            <person name="Goeker M."/>
            <person name="Bristow J."/>
            <person name="Eisen J.A."/>
            <person name="Markowitz V."/>
            <person name="Hugenholtz P."/>
            <person name="Kyrpides N.C."/>
            <person name="Klenk H.-P."/>
            <person name="Chen F."/>
        </authorList>
    </citation>
    <scope>NUCLEOTIDE SEQUENCE [LARGE SCALE GENOMIC DNA]</scope>
    <source>
        <strain evidence="3">ATCC 33905 / DSM 74 / LMG 10896 / Claus 1</strain>
    </source>
</reference>
<evidence type="ECO:0000313" key="3">
    <source>
        <dbReference type="Proteomes" id="UP000002028"/>
    </source>
</evidence>
<proteinExistence type="predicted"/>
<feature type="chain" id="PRO_5003033896" evidence="1">
    <location>
        <begin position="22"/>
        <end position="146"/>
    </location>
</feature>
<keyword evidence="3" id="KW-1185">Reference proteome</keyword>
<dbReference type="RefSeq" id="WP_012928512.1">
    <property type="nucleotide sequence ID" value="NC_013730.1"/>
</dbReference>
<dbReference type="HOGENOM" id="CLU_1776276_0_0_10"/>
<dbReference type="eggNOG" id="ENOG50340B1">
    <property type="taxonomic scope" value="Bacteria"/>
</dbReference>
<feature type="signal peptide" evidence="1">
    <location>
        <begin position="1"/>
        <end position="21"/>
    </location>
</feature>
<dbReference type="AlphaFoldDB" id="D2QIS6"/>
<evidence type="ECO:0000313" key="2">
    <source>
        <dbReference type="EMBL" id="ADB40002.1"/>
    </source>
</evidence>
<name>D2QIS6_SPILD</name>
<protein>
    <submittedName>
        <fullName evidence="2">Uncharacterized protein</fullName>
    </submittedName>
</protein>
<keyword evidence="1" id="KW-0732">Signal</keyword>
<sequence length="146" mass="17336">MKKAFTLLLFMFLWKFSYSQGKTYAFFMIGNYAYPNWEKIEFNFTGDGRHITYSYRKNERGHKLEVIGNKYVGNQKALMVRIRSFNKIYLIFRDRRKESLLMVSEDGTYKKRFPLGYEGPVDGRGTYCDICANEPDEAFEIVNSFF</sequence>
<dbReference type="EMBL" id="CP001769">
    <property type="protein sequence ID" value="ADB40002.1"/>
    <property type="molecule type" value="Genomic_DNA"/>
</dbReference>
<dbReference type="KEGG" id="sli:Slin_4012"/>
<dbReference type="Proteomes" id="UP000002028">
    <property type="component" value="Chromosome"/>
</dbReference>
<gene>
    <name evidence="2" type="ordered locus">Slin_4012</name>
</gene>
<accession>D2QIS6</accession>